<dbReference type="Pfam" id="PF01541">
    <property type="entry name" value="GIY-YIG"/>
    <property type="match status" value="1"/>
</dbReference>
<comment type="caution">
    <text evidence="3">The sequence shown here is derived from an EMBL/GenBank/DDBJ whole genome shotgun (WGS) entry which is preliminary data.</text>
</comment>
<gene>
    <name evidence="3" type="ORF">A3I32_01170</name>
</gene>
<proteinExistence type="inferred from homology"/>
<dbReference type="Proteomes" id="UP000177494">
    <property type="component" value="Unassembled WGS sequence"/>
</dbReference>
<sequence>MYYVYLILCDDDSLYAGITNNIQRRLTEHKTKSGGRYTKLHRGIRLLYSEQFNTKEEAIKRERQIKGWRREKKLNLIKFGKPIV</sequence>
<evidence type="ECO:0000259" key="2">
    <source>
        <dbReference type="PROSITE" id="PS50164"/>
    </source>
</evidence>
<dbReference type="InterPro" id="IPR000305">
    <property type="entry name" value="GIY-YIG_endonuc"/>
</dbReference>
<dbReference type="InterPro" id="IPR050190">
    <property type="entry name" value="UPF0213_domain"/>
</dbReference>
<dbReference type="SMART" id="SM00465">
    <property type="entry name" value="GIYc"/>
    <property type="match status" value="1"/>
</dbReference>
<dbReference type="EMBL" id="MGKU01000040">
    <property type="protein sequence ID" value="OGN31495.1"/>
    <property type="molecule type" value="Genomic_DNA"/>
</dbReference>
<comment type="similarity">
    <text evidence="1">Belongs to the UPF0213 family.</text>
</comment>
<dbReference type="InterPro" id="IPR035901">
    <property type="entry name" value="GIY-YIG_endonuc_sf"/>
</dbReference>
<name>A0A1F8H1D6_9BACT</name>
<evidence type="ECO:0000313" key="3">
    <source>
        <dbReference type="EMBL" id="OGN31495.1"/>
    </source>
</evidence>
<accession>A0A1F8H1D6</accession>
<dbReference type="PANTHER" id="PTHR34477">
    <property type="entry name" value="UPF0213 PROTEIN YHBQ"/>
    <property type="match status" value="1"/>
</dbReference>
<dbReference type="CDD" id="cd10456">
    <property type="entry name" value="GIY-YIG_UPF0213"/>
    <property type="match status" value="1"/>
</dbReference>
<evidence type="ECO:0000256" key="1">
    <source>
        <dbReference type="ARBA" id="ARBA00007435"/>
    </source>
</evidence>
<dbReference type="AlphaFoldDB" id="A0A1F8H1D6"/>
<reference evidence="3 4" key="1">
    <citation type="journal article" date="2016" name="Nat. Commun.">
        <title>Thousands of microbial genomes shed light on interconnected biogeochemical processes in an aquifer system.</title>
        <authorList>
            <person name="Anantharaman K."/>
            <person name="Brown C.T."/>
            <person name="Hug L.A."/>
            <person name="Sharon I."/>
            <person name="Castelle C.J."/>
            <person name="Probst A.J."/>
            <person name="Thomas B.C."/>
            <person name="Singh A."/>
            <person name="Wilkins M.J."/>
            <person name="Karaoz U."/>
            <person name="Brodie E.L."/>
            <person name="Williams K.H."/>
            <person name="Hubbard S.S."/>
            <person name="Banfield J.F."/>
        </authorList>
    </citation>
    <scope>NUCLEOTIDE SEQUENCE [LARGE SCALE GENOMIC DNA]</scope>
</reference>
<dbReference type="Gene3D" id="3.40.1440.10">
    <property type="entry name" value="GIY-YIG endonuclease"/>
    <property type="match status" value="1"/>
</dbReference>
<protein>
    <recommendedName>
        <fullName evidence="2">GIY-YIG domain-containing protein</fullName>
    </recommendedName>
</protein>
<evidence type="ECO:0000313" key="4">
    <source>
        <dbReference type="Proteomes" id="UP000177494"/>
    </source>
</evidence>
<dbReference type="SUPFAM" id="SSF82771">
    <property type="entry name" value="GIY-YIG endonuclease"/>
    <property type="match status" value="1"/>
</dbReference>
<feature type="domain" description="GIY-YIG" evidence="2">
    <location>
        <begin position="1"/>
        <end position="76"/>
    </location>
</feature>
<dbReference type="PANTHER" id="PTHR34477:SF1">
    <property type="entry name" value="UPF0213 PROTEIN YHBQ"/>
    <property type="match status" value="1"/>
</dbReference>
<dbReference type="PROSITE" id="PS50164">
    <property type="entry name" value="GIY_YIG"/>
    <property type="match status" value="1"/>
</dbReference>
<organism evidence="3 4">
    <name type="scientific">Candidatus Yanofskybacteria bacterium RIFCSPLOWO2_02_FULL_45_10</name>
    <dbReference type="NCBI Taxonomy" id="1802706"/>
    <lineage>
        <taxon>Bacteria</taxon>
        <taxon>Candidatus Yanofskyibacteriota</taxon>
    </lineage>
</organism>